<reference evidence="1" key="1">
    <citation type="submission" date="2025-08" db="UniProtKB">
        <authorList>
            <consortium name="Ensembl"/>
        </authorList>
    </citation>
    <scope>IDENTIFICATION</scope>
</reference>
<protein>
    <submittedName>
        <fullName evidence="1">Uncharacterized protein</fullName>
    </submittedName>
</protein>
<proteinExistence type="predicted"/>
<dbReference type="Ensembl" id="ENSEBUT00000011399.1">
    <property type="protein sequence ID" value="ENSEBUP00000010844.1"/>
    <property type="gene ID" value="ENSEBUG00000006973.1"/>
</dbReference>
<evidence type="ECO:0000313" key="1">
    <source>
        <dbReference type="Ensembl" id="ENSEBUP00000010844.1"/>
    </source>
</evidence>
<keyword evidence="2" id="KW-1185">Reference proteome</keyword>
<dbReference type="OMA" id="ESPCIVH"/>
<dbReference type="Proteomes" id="UP000694388">
    <property type="component" value="Unplaced"/>
</dbReference>
<organism evidence="1 2">
    <name type="scientific">Eptatretus burgeri</name>
    <name type="common">Inshore hagfish</name>
    <dbReference type="NCBI Taxonomy" id="7764"/>
    <lineage>
        <taxon>Eukaryota</taxon>
        <taxon>Metazoa</taxon>
        <taxon>Chordata</taxon>
        <taxon>Craniata</taxon>
        <taxon>Vertebrata</taxon>
        <taxon>Cyclostomata</taxon>
        <taxon>Myxini</taxon>
        <taxon>Myxiniformes</taxon>
        <taxon>Myxinidae</taxon>
        <taxon>Eptatretinae</taxon>
        <taxon>Eptatretus</taxon>
    </lineage>
</organism>
<name>A0A8C4Q7D4_EPTBU</name>
<sequence>MPYHLSSLRSARSSPLHSADLDKITSWSNMWNMSFNPDKSHTLGMSLRNENHPIYFLNNPLEEVLSFELLGLTISNDLSWESHISNLASKASCRLSILHRAESFLGTPEFLTTYKAFVCSLMEYCSPLWGGAPASHLSRFHTVETKAFRVIGISRYEAESLCLSLSPQTGLVVCLSSTRITAHLHSFIPLFSPPSEQTSTLSSIPLFPQGLQSSCSLSLIFPHTKQRPFLPPLIHPKPSFFKFPASLPESPCIVHLVYPVYPAPSLS</sequence>
<accession>A0A8C4Q7D4</accession>
<dbReference type="AlphaFoldDB" id="A0A8C4Q7D4"/>
<reference evidence="1" key="2">
    <citation type="submission" date="2025-09" db="UniProtKB">
        <authorList>
            <consortium name="Ensembl"/>
        </authorList>
    </citation>
    <scope>IDENTIFICATION</scope>
</reference>
<evidence type="ECO:0000313" key="2">
    <source>
        <dbReference type="Proteomes" id="UP000694388"/>
    </source>
</evidence>
<dbReference type="PANTHER" id="PTHR33332">
    <property type="entry name" value="REVERSE TRANSCRIPTASE DOMAIN-CONTAINING PROTEIN"/>
    <property type="match status" value="1"/>
</dbReference>
<dbReference type="GeneTree" id="ENSGT00940000167894"/>